<reference evidence="7 8" key="1">
    <citation type="submission" date="2020-10" db="EMBL/GenBank/DDBJ databases">
        <title>The Coptis chinensis genome and diversification of protoberbering-type alkaloids.</title>
        <authorList>
            <person name="Wang B."/>
            <person name="Shu S."/>
            <person name="Song C."/>
            <person name="Liu Y."/>
        </authorList>
    </citation>
    <scope>NUCLEOTIDE SEQUENCE [LARGE SCALE GENOMIC DNA]</scope>
    <source>
        <strain evidence="7">HL-2020</strain>
        <tissue evidence="7">Leaf</tissue>
    </source>
</reference>
<dbReference type="Pfam" id="PF00010">
    <property type="entry name" value="HLH"/>
    <property type="match status" value="1"/>
</dbReference>
<keyword evidence="1" id="KW-0805">Transcription regulation</keyword>
<keyword evidence="3" id="KW-0804">Transcription</keyword>
<gene>
    <name evidence="7" type="ORF">IFM89_005234</name>
</gene>
<feature type="region of interest" description="Disordered" evidence="5">
    <location>
        <begin position="58"/>
        <end position="89"/>
    </location>
</feature>
<accession>A0A835LDM9</accession>
<protein>
    <recommendedName>
        <fullName evidence="6">BHLH domain-containing protein</fullName>
    </recommendedName>
</protein>
<dbReference type="GO" id="GO:0042594">
    <property type="term" value="P:response to starvation"/>
    <property type="evidence" value="ECO:0007669"/>
    <property type="project" value="UniProtKB-ARBA"/>
</dbReference>
<dbReference type="PANTHER" id="PTHR13935:SF41">
    <property type="entry name" value="TRANSCRIPTION FACTOR ORG2-RELATED"/>
    <property type="match status" value="1"/>
</dbReference>
<dbReference type="FunFam" id="4.10.280.10:FF:000074">
    <property type="entry name" value="Transcription factor ORG2"/>
    <property type="match status" value="1"/>
</dbReference>
<dbReference type="GO" id="GO:0000981">
    <property type="term" value="F:DNA-binding transcription factor activity, RNA polymerase II-specific"/>
    <property type="evidence" value="ECO:0007669"/>
    <property type="project" value="TreeGrafter"/>
</dbReference>
<comment type="caution">
    <text evidence="7">The sequence shown here is derived from an EMBL/GenBank/DDBJ whole genome shotgun (WGS) entry which is preliminary data.</text>
</comment>
<evidence type="ECO:0000256" key="5">
    <source>
        <dbReference type="SAM" id="MobiDB-lite"/>
    </source>
</evidence>
<dbReference type="OrthoDB" id="6106870at2759"/>
<dbReference type="InterPro" id="IPR036638">
    <property type="entry name" value="HLH_DNA-bd_sf"/>
</dbReference>
<organism evidence="7 8">
    <name type="scientific">Coptis chinensis</name>
    <dbReference type="NCBI Taxonomy" id="261450"/>
    <lineage>
        <taxon>Eukaryota</taxon>
        <taxon>Viridiplantae</taxon>
        <taxon>Streptophyta</taxon>
        <taxon>Embryophyta</taxon>
        <taxon>Tracheophyta</taxon>
        <taxon>Spermatophyta</taxon>
        <taxon>Magnoliopsida</taxon>
        <taxon>Ranunculales</taxon>
        <taxon>Ranunculaceae</taxon>
        <taxon>Coptidoideae</taxon>
        <taxon>Coptis</taxon>
    </lineage>
</organism>
<dbReference type="EMBL" id="JADFTS010000008">
    <property type="protein sequence ID" value="KAF9591653.1"/>
    <property type="molecule type" value="Genomic_DNA"/>
</dbReference>
<dbReference type="Gene3D" id="4.10.280.10">
    <property type="entry name" value="Helix-loop-helix DNA-binding domain"/>
    <property type="match status" value="1"/>
</dbReference>
<dbReference type="SUPFAM" id="SSF47459">
    <property type="entry name" value="HLH, helix-loop-helix DNA-binding domain"/>
    <property type="match status" value="1"/>
</dbReference>
<keyword evidence="4" id="KW-0539">Nucleus</keyword>
<feature type="domain" description="BHLH" evidence="6">
    <location>
        <begin position="77"/>
        <end position="129"/>
    </location>
</feature>
<evidence type="ECO:0000256" key="4">
    <source>
        <dbReference type="ARBA" id="ARBA00023242"/>
    </source>
</evidence>
<dbReference type="Proteomes" id="UP000631114">
    <property type="component" value="Unassembled WGS sequence"/>
</dbReference>
<keyword evidence="8" id="KW-1185">Reference proteome</keyword>
<dbReference type="InterPro" id="IPR015660">
    <property type="entry name" value="MASH1/Ascl1a-like"/>
</dbReference>
<dbReference type="GO" id="GO:0046983">
    <property type="term" value="F:protein dimerization activity"/>
    <property type="evidence" value="ECO:0007669"/>
    <property type="project" value="InterPro"/>
</dbReference>
<dbReference type="InterPro" id="IPR011598">
    <property type="entry name" value="bHLH_dom"/>
</dbReference>
<keyword evidence="2" id="KW-0238">DNA-binding</keyword>
<evidence type="ECO:0000313" key="7">
    <source>
        <dbReference type="EMBL" id="KAF9591653.1"/>
    </source>
</evidence>
<dbReference type="SMART" id="SM00353">
    <property type="entry name" value="HLH"/>
    <property type="match status" value="1"/>
</dbReference>
<feature type="compositionally biased region" description="Polar residues" evidence="5">
    <location>
        <begin position="58"/>
        <end position="78"/>
    </location>
</feature>
<dbReference type="GO" id="GO:0090575">
    <property type="term" value="C:RNA polymerase II transcription regulator complex"/>
    <property type="evidence" value="ECO:0007669"/>
    <property type="project" value="TreeGrafter"/>
</dbReference>
<dbReference type="GO" id="GO:0000977">
    <property type="term" value="F:RNA polymerase II transcription regulatory region sequence-specific DNA binding"/>
    <property type="evidence" value="ECO:0007669"/>
    <property type="project" value="TreeGrafter"/>
</dbReference>
<evidence type="ECO:0000256" key="1">
    <source>
        <dbReference type="ARBA" id="ARBA00023015"/>
    </source>
</evidence>
<evidence type="ECO:0000259" key="6">
    <source>
        <dbReference type="PROSITE" id="PS50888"/>
    </source>
</evidence>
<evidence type="ECO:0000256" key="3">
    <source>
        <dbReference type="ARBA" id="ARBA00023163"/>
    </source>
</evidence>
<evidence type="ECO:0000313" key="8">
    <source>
        <dbReference type="Proteomes" id="UP000631114"/>
    </source>
</evidence>
<proteinExistence type="predicted"/>
<sequence>MLSYLLSPVFPTLELSLEDQLSNKNVRTSNDQIMNFNCKEWSTINSFGCSSPYRHTLQNSMHSGATTSGDPSKPSTTKKLNHNASERDRRKKLNNLYSTLRSLLPKSETLKKLSNPSTLSQVLKYIPELQSQVERLVQKKEEILLCLSKLNDFSKRKEDSISQFSPTVFTRRINDRQVLIQICTYKVNKSPFYEVLHNLEGEDLQVLNASVFAACENRVIYTLHLQVKDTQNVEFEVLKEKILSLF</sequence>
<dbReference type="PROSITE" id="PS50888">
    <property type="entry name" value="BHLH"/>
    <property type="match status" value="1"/>
</dbReference>
<dbReference type="PANTHER" id="PTHR13935">
    <property type="entry name" value="ACHAETE-SCUTE TRANSCRIPTION FACTOR-RELATED"/>
    <property type="match status" value="1"/>
</dbReference>
<evidence type="ECO:0000256" key="2">
    <source>
        <dbReference type="ARBA" id="ARBA00023125"/>
    </source>
</evidence>
<name>A0A835LDM9_9MAGN</name>
<dbReference type="AlphaFoldDB" id="A0A835LDM9"/>